<dbReference type="RefSeq" id="WP_256541160.1">
    <property type="nucleotide sequence ID" value="NZ_JANHOH010000010.1"/>
</dbReference>
<proteinExistence type="predicted"/>
<dbReference type="EMBL" id="JANHOH010000010">
    <property type="protein sequence ID" value="MCQ6960993.1"/>
    <property type="molecule type" value="Genomic_DNA"/>
</dbReference>
<reference evidence="1 2" key="1">
    <citation type="submission" date="2022-07" db="EMBL/GenBank/DDBJ databases">
        <title>Mucilaginibacter sp. JC4.</title>
        <authorList>
            <person name="Le V."/>
            <person name="Ko S.-R."/>
            <person name="Ahn C.-Y."/>
            <person name="Oh H.-M."/>
        </authorList>
    </citation>
    <scope>NUCLEOTIDE SEQUENCE [LARGE SCALE GENOMIC DNA]</scope>
    <source>
        <strain evidence="1 2">JC4</strain>
    </source>
</reference>
<sequence>MATGNIGFINADPEKTGFSQVDIIADYLAELEGESYTFLNSDNLRKLKNDGLIPENVFNLSLELSKKIKLLPTELWNVKAYKESKEWDAIHSLAQIIYSAM</sequence>
<protein>
    <submittedName>
        <fullName evidence="1">Uncharacterized protein</fullName>
    </submittedName>
</protein>
<evidence type="ECO:0000313" key="2">
    <source>
        <dbReference type="Proteomes" id="UP001204376"/>
    </source>
</evidence>
<evidence type="ECO:0000313" key="1">
    <source>
        <dbReference type="EMBL" id="MCQ6960993.1"/>
    </source>
</evidence>
<organism evidence="1 2">
    <name type="scientific">Mucilaginibacter aquariorum</name>
    <dbReference type="NCBI Taxonomy" id="2967225"/>
    <lineage>
        <taxon>Bacteria</taxon>
        <taxon>Pseudomonadati</taxon>
        <taxon>Bacteroidota</taxon>
        <taxon>Sphingobacteriia</taxon>
        <taxon>Sphingobacteriales</taxon>
        <taxon>Sphingobacteriaceae</taxon>
        <taxon>Mucilaginibacter</taxon>
    </lineage>
</organism>
<comment type="caution">
    <text evidence="1">The sequence shown here is derived from an EMBL/GenBank/DDBJ whole genome shotgun (WGS) entry which is preliminary data.</text>
</comment>
<accession>A0ABT1T8P8</accession>
<name>A0ABT1T8P8_9SPHI</name>
<keyword evidence="2" id="KW-1185">Reference proteome</keyword>
<dbReference type="Proteomes" id="UP001204376">
    <property type="component" value="Unassembled WGS sequence"/>
</dbReference>
<gene>
    <name evidence="1" type="ORF">NPE20_23665</name>
</gene>